<reference evidence="1 2" key="1">
    <citation type="submission" date="2024-11" db="EMBL/GenBank/DDBJ databases">
        <title>Chromosome-level genome assembly of Eucalyptus globulus Labill. provides insights into its genome evolution.</title>
        <authorList>
            <person name="Li X."/>
        </authorList>
    </citation>
    <scope>NUCLEOTIDE SEQUENCE [LARGE SCALE GENOMIC DNA]</scope>
    <source>
        <strain evidence="1">CL2024</strain>
        <tissue evidence="1">Fresh tender leaves</tissue>
    </source>
</reference>
<proteinExistence type="predicted"/>
<gene>
    <name evidence="1" type="ORF">ACJRO7_015955</name>
</gene>
<comment type="caution">
    <text evidence="1">The sequence shown here is derived from an EMBL/GenBank/DDBJ whole genome shotgun (WGS) entry which is preliminary data.</text>
</comment>
<evidence type="ECO:0000313" key="2">
    <source>
        <dbReference type="Proteomes" id="UP001634007"/>
    </source>
</evidence>
<name>A0ABD3L964_EUCGL</name>
<dbReference type="AlphaFoldDB" id="A0ABD3L964"/>
<organism evidence="1 2">
    <name type="scientific">Eucalyptus globulus</name>
    <name type="common">Tasmanian blue gum</name>
    <dbReference type="NCBI Taxonomy" id="34317"/>
    <lineage>
        <taxon>Eukaryota</taxon>
        <taxon>Viridiplantae</taxon>
        <taxon>Streptophyta</taxon>
        <taxon>Embryophyta</taxon>
        <taxon>Tracheophyta</taxon>
        <taxon>Spermatophyta</taxon>
        <taxon>Magnoliopsida</taxon>
        <taxon>eudicotyledons</taxon>
        <taxon>Gunneridae</taxon>
        <taxon>Pentapetalae</taxon>
        <taxon>rosids</taxon>
        <taxon>malvids</taxon>
        <taxon>Myrtales</taxon>
        <taxon>Myrtaceae</taxon>
        <taxon>Myrtoideae</taxon>
        <taxon>Eucalypteae</taxon>
        <taxon>Eucalyptus</taxon>
    </lineage>
</organism>
<protein>
    <submittedName>
        <fullName evidence="1">Uncharacterized protein</fullName>
    </submittedName>
</protein>
<dbReference type="Proteomes" id="UP001634007">
    <property type="component" value="Unassembled WGS sequence"/>
</dbReference>
<dbReference type="EMBL" id="JBJKBG010000003">
    <property type="protein sequence ID" value="KAL3747098.1"/>
    <property type="molecule type" value="Genomic_DNA"/>
</dbReference>
<keyword evidence="2" id="KW-1185">Reference proteome</keyword>
<evidence type="ECO:0000313" key="1">
    <source>
        <dbReference type="EMBL" id="KAL3747098.1"/>
    </source>
</evidence>
<sequence>MPDLGRNTAKSKPKDEQTITVFGKFSALYSLGNIYCAMSSVVSKGGAPWYDDGEERKVMKMRSNGDHEKFPPCRDVNACGGREKLTLKT</sequence>
<accession>A0ABD3L964</accession>